<dbReference type="EMBL" id="LAZR01028545">
    <property type="protein sequence ID" value="KKL62266.1"/>
    <property type="molecule type" value="Genomic_DNA"/>
</dbReference>
<sequence>MSMLKRRSSTSVGGIEIEIRQTTADALPQLDIHLPQGGPAKHADRLARQARGEAVYLIAWQGDRP</sequence>
<reference evidence="1" key="1">
    <citation type="journal article" date="2015" name="Nature">
        <title>Complex archaea that bridge the gap between prokaryotes and eukaryotes.</title>
        <authorList>
            <person name="Spang A."/>
            <person name="Saw J.H."/>
            <person name="Jorgensen S.L."/>
            <person name="Zaremba-Niedzwiedzka K."/>
            <person name="Martijn J."/>
            <person name="Lind A.E."/>
            <person name="van Eijk R."/>
            <person name="Schleper C."/>
            <person name="Guy L."/>
            <person name="Ettema T.J."/>
        </authorList>
    </citation>
    <scope>NUCLEOTIDE SEQUENCE</scope>
</reference>
<proteinExistence type="predicted"/>
<accession>A0A0F9E7W1</accession>
<comment type="caution">
    <text evidence="1">The sequence shown here is derived from an EMBL/GenBank/DDBJ whole genome shotgun (WGS) entry which is preliminary data.</text>
</comment>
<feature type="non-terminal residue" evidence="1">
    <location>
        <position position="65"/>
    </location>
</feature>
<gene>
    <name evidence="1" type="ORF">LCGC14_2186940</name>
</gene>
<dbReference type="AlphaFoldDB" id="A0A0F9E7W1"/>
<evidence type="ECO:0000313" key="1">
    <source>
        <dbReference type="EMBL" id="KKL62266.1"/>
    </source>
</evidence>
<name>A0A0F9E7W1_9ZZZZ</name>
<organism evidence="1">
    <name type="scientific">marine sediment metagenome</name>
    <dbReference type="NCBI Taxonomy" id="412755"/>
    <lineage>
        <taxon>unclassified sequences</taxon>
        <taxon>metagenomes</taxon>
        <taxon>ecological metagenomes</taxon>
    </lineage>
</organism>
<protein>
    <submittedName>
        <fullName evidence="1">Uncharacterized protein</fullName>
    </submittedName>
</protein>